<evidence type="ECO:0000259" key="11">
    <source>
        <dbReference type="PROSITE" id="PS00624"/>
    </source>
</evidence>
<dbReference type="PANTHER" id="PTHR11552">
    <property type="entry name" value="GLUCOSE-METHANOL-CHOLINE GMC OXIDOREDUCTASE"/>
    <property type="match status" value="1"/>
</dbReference>
<evidence type="ECO:0000256" key="2">
    <source>
        <dbReference type="ARBA" id="ARBA00010790"/>
    </source>
</evidence>
<name>A0A8J3V3V3_9ACTN</name>
<dbReference type="PROSITE" id="PS00623">
    <property type="entry name" value="GMC_OXRED_1"/>
    <property type="match status" value="1"/>
</dbReference>
<evidence type="ECO:0000313" key="13">
    <source>
        <dbReference type="Proteomes" id="UP000605992"/>
    </source>
</evidence>
<comment type="catalytic activity">
    <reaction evidence="9">
        <text>choline + A = betaine aldehyde + AH2</text>
        <dbReference type="Rhea" id="RHEA:17433"/>
        <dbReference type="ChEBI" id="CHEBI:13193"/>
        <dbReference type="ChEBI" id="CHEBI:15354"/>
        <dbReference type="ChEBI" id="CHEBI:15710"/>
        <dbReference type="ChEBI" id="CHEBI:17499"/>
        <dbReference type="EC" id="1.1.99.1"/>
    </reaction>
</comment>
<feature type="domain" description="Glucose-methanol-choline oxidoreductase N-terminal" evidence="10">
    <location>
        <begin position="81"/>
        <end position="104"/>
    </location>
</feature>
<dbReference type="AlphaFoldDB" id="A0A8J3V3V3"/>
<evidence type="ECO:0000256" key="5">
    <source>
        <dbReference type="ARBA" id="ARBA00023002"/>
    </source>
</evidence>
<dbReference type="PANTHER" id="PTHR11552:SF147">
    <property type="entry name" value="CHOLINE DEHYDROGENASE, MITOCHONDRIAL"/>
    <property type="match status" value="1"/>
</dbReference>
<evidence type="ECO:0000256" key="8">
    <source>
        <dbReference type="RuleBase" id="RU003968"/>
    </source>
</evidence>
<dbReference type="SUPFAM" id="SSF54373">
    <property type="entry name" value="FAD-linked reductases, C-terminal domain"/>
    <property type="match status" value="1"/>
</dbReference>
<reference evidence="12" key="1">
    <citation type="submission" date="2021-01" db="EMBL/GenBank/DDBJ databases">
        <title>Whole genome shotgun sequence of Planotetraspora thailandica NBRC 104271.</title>
        <authorList>
            <person name="Komaki H."/>
            <person name="Tamura T."/>
        </authorList>
    </citation>
    <scope>NUCLEOTIDE SEQUENCE</scope>
    <source>
        <strain evidence="12">NBRC 104271</strain>
    </source>
</reference>
<dbReference type="GO" id="GO:0016020">
    <property type="term" value="C:membrane"/>
    <property type="evidence" value="ECO:0007669"/>
    <property type="project" value="TreeGrafter"/>
</dbReference>
<dbReference type="Pfam" id="PF00732">
    <property type="entry name" value="GMC_oxred_N"/>
    <property type="match status" value="1"/>
</dbReference>
<comment type="pathway">
    <text evidence="9">Amine and polyamine biosynthesis; betaine biosynthesis via choline pathway; betaine aldehyde from choline (cytochrome c reductase route): step 1/1.</text>
</comment>
<accession>A0A8J3V3V3</accession>
<evidence type="ECO:0000259" key="10">
    <source>
        <dbReference type="PROSITE" id="PS00623"/>
    </source>
</evidence>
<keyword evidence="5" id="KW-0560">Oxidoreductase</keyword>
<feature type="binding site" evidence="7">
    <location>
        <position position="83"/>
    </location>
    <ligand>
        <name>FAD</name>
        <dbReference type="ChEBI" id="CHEBI:57692"/>
    </ligand>
</feature>
<keyword evidence="4 7" id="KW-0274">FAD</keyword>
<dbReference type="NCBIfam" id="NF002550">
    <property type="entry name" value="PRK02106.1"/>
    <property type="match status" value="1"/>
</dbReference>
<evidence type="ECO:0000256" key="7">
    <source>
        <dbReference type="PIRSR" id="PIRSR000137-2"/>
    </source>
</evidence>
<dbReference type="EC" id="1.1.99.1" evidence="6 9"/>
<dbReference type="GO" id="GO:0050660">
    <property type="term" value="F:flavin adenine dinucleotide binding"/>
    <property type="evidence" value="ECO:0007669"/>
    <property type="project" value="InterPro"/>
</dbReference>
<feature type="domain" description="Glucose-methanol-choline oxidoreductase N-terminal" evidence="11">
    <location>
        <begin position="251"/>
        <end position="265"/>
    </location>
</feature>
<dbReference type="GO" id="GO:0019285">
    <property type="term" value="P:glycine betaine biosynthetic process from choline"/>
    <property type="evidence" value="ECO:0007669"/>
    <property type="project" value="UniProtKB-UniRule"/>
</dbReference>
<dbReference type="InterPro" id="IPR007867">
    <property type="entry name" value="GMC_OxRtase_C"/>
</dbReference>
<evidence type="ECO:0000256" key="4">
    <source>
        <dbReference type="ARBA" id="ARBA00022827"/>
    </source>
</evidence>
<dbReference type="RefSeq" id="WP_203947047.1">
    <property type="nucleotide sequence ID" value="NZ_BOOR01000042.1"/>
</dbReference>
<dbReference type="SUPFAM" id="SSF51905">
    <property type="entry name" value="FAD/NAD(P)-binding domain"/>
    <property type="match status" value="1"/>
</dbReference>
<evidence type="ECO:0000256" key="1">
    <source>
        <dbReference type="ARBA" id="ARBA00001974"/>
    </source>
</evidence>
<dbReference type="Pfam" id="PF05199">
    <property type="entry name" value="GMC_oxred_C"/>
    <property type="match status" value="1"/>
</dbReference>
<evidence type="ECO:0000256" key="6">
    <source>
        <dbReference type="NCBIfam" id="TIGR01810"/>
    </source>
</evidence>
<dbReference type="Proteomes" id="UP000605992">
    <property type="component" value="Unassembled WGS sequence"/>
</dbReference>
<dbReference type="Gene3D" id="3.50.50.60">
    <property type="entry name" value="FAD/NAD(P)-binding domain"/>
    <property type="match status" value="1"/>
</dbReference>
<protein>
    <recommendedName>
        <fullName evidence="6 9">Choline dehydrogenase</fullName>
        <ecNumber evidence="6 9">1.1.99.1</ecNumber>
    </recommendedName>
</protein>
<evidence type="ECO:0000256" key="9">
    <source>
        <dbReference type="RuleBase" id="RU003969"/>
    </source>
</evidence>
<gene>
    <name evidence="12" type="primary">betA_1</name>
    <name evidence="12" type="ORF">Pth03_53010</name>
</gene>
<keyword evidence="3 8" id="KW-0285">Flavoprotein</keyword>
<keyword evidence="13" id="KW-1185">Reference proteome</keyword>
<dbReference type="InterPro" id="IPR000172">
    <property type="entry name" value="GMC_OxRdtase_N"/>
</dbReference>
<proteinExistence type="inferred from homology"/>
<sequence>MYDFVIVGGGSAGSALANRLSADPSNRVLVLEAGRPDYPWDVFIHMPAALTFPIGSRFYDWKYESEPEPYMNGRRIYHARGKVLGGSSSINGMIFQRGNPLDYERWGADPGMETWDFAHCLPYFKRMENCLAADADDPMRGHDGPLVLERGPVANPLFSAFFGAVQEAGYPLTDDVNGYRQEGFARFDRNLRRGRRLSAARAYLHPVKHRPNLEIKTRAFVTKILFEGKRAVGVEYNGKTVKAGEVILCGGSINSPQLLQLSGVGNASELKALGVDVVQDLPGVGENLQDHLEVYIQYGCKLPVSLQPAMKLSHRPWIGAQWLFLRKGPGASNHFEAGGFTRSNEDVDYPNLMFHFLPVAVRYDGSSPAGGHGYQVHIGPMYSDARGSVKIKSTDPREHPALRFNYLSTAQDRREWVEAVRVARDILNQPAMDPYNAGEISPGPSVETDQEILDWVARDAETALHPSCTARMGTDDMSVIDPLTMRVHGLDGLRVVDASAMPYVTNGNIYAPVMMLAEKSADLILGNTPLPAEPVEFYRHQKVK</sequence>
<comment type="cofactor">
    <cofactor evidence="1 7">
        <name>FAD</name>
        <dbReference type="ChEBI" id="CHEBI:57692"/>
    </cofactor>
</comment>
<evidence type="ECO:0000256" key="3">
    <source>
        <dbReference type="ARBA" id="ARBA00022630"/>
    </source>
</evidence>
<dbReference type="InterPro" id="IPR011533">
    <property type="entry name" value="BetA"/>
</dbReference>
<dbReference type="Gene3D" id="3.30.560.10">
    <property type="entry name" value="Glucose Oxidase, domain 3"/>
    <property type="match status" value="1"/>
</dbReference>
<comment type="caution">
    <text evidence="12">The sequence shown here is derived from an EMBL/GenBank/DDBJ whole genome shotgun (WGS) entry which is preliminary data.</text>
</comment>
<dbReference type="PROSITE" id="PS00624">
    <property type="entry name" value="GMC_OXRED_2"/>
    <property type="match status" value="1"/>
</dbReference>
<dbReference type="NCBIfam" id="TIGR01810">
    <property type="entry name" value="betA"/>
    <property type="match status" value="1"/>
</dbReference>
<dbReference type="InterPro" id="IPR036188">
    <property type="entry name" value="FAD/NAD-bd_sf"/>
</dbReference>
<evidence type="ECO:0000313" key="12">
    <source>
        <dbReference type="EMBL" id="GII56912.1"/>
    </source>
</evidence>
<dbReference type="UniPathway" id="UPA00529">
    <property type="reaction ID" value="UER00385"/>
</dbReference>
<dbReference type="PIRSF" id="PIRSF000137">
    <property type="entry name" value="Alcohol_oxidase"/>
    <property type="match status" value="1"/>
</dbReference>
<dbReference type="InterPro" id="IPR012132">
    <property type="entry name" value="GMC_OxRdtase"/>
</dbReference>
<organism evidence="12 13">
    <name type="scientific">Planotetraspora thailandica</name>
    <dbReference type="NCBI Taxonomy" id="487172"/>
    <lineage>
        <taxon>Bacteria</taxon>
        <taxon>Bacillati</taxon>
        <taxon>Actinomycetota</taxon>
        <taxon>Actinomycetes</taxon>
        <taxon>Streptosporangiales</taxon>
        <taxon>Streptosporangiaceae</taxon>
        <taxon>Planotetraspora</taxon>
    </lineage>
</organism>
<dbReference type="EMBL" id="BOOR01000042">
    <property type="protein sequence ID" value="GII56912.1"/>
    <property type="molecule type" value="Genomic_DNA"/>
</dbReference>
<comment type="similarity">
    <text evidence="2 8">Belongs to the GMC oxidoreductase family.</text>
</comment>
<feature type="binding site" evidence="7">
    <location>
        <position position="221"/>
    </location>
    <ligand>
        <name>FAD</name>
        <dbReference type="ChEBI" id="CHEBI:57692"/>
    </ligand>
</feature>
<dbReference type="GO" id="GO:0008812">
    <property type="term" value="F:choline dehydrogenase activity"/>
    <property type="evidence" value="ECO:0007669"/>
    <property type="project" value="UniProtKB-UniRule"/>
</dbReference>